<reference evidence="1" key="1">
    <citation type="submission" date="2023-06" db="EMBL/GenBank/DDBJ databases">
        <authorList>
            <consortium name="Lawrence Berkeley National Laboratory"/>
            <person name="Ahrendt S."/>
            <person name="Sahu N."/>
            <person name="Indic B."/>
            <person name="Wong-Bajracharya J."/>
            <person name="Merenyi Z."/>
            <person name="Ke H.-M."/>
            <person name="Monk M."/>
            <person name="Kocsube S."/>
            <person name="Drula E."/>
            <person name="Lipzen A."/>
            <person name="Balint B."/>
            <person name="Henrissat B."/>
            <person name="Andreopoulos B."/>
            <person name="Martin F.M."/>
            <person name="Harder C.B."/>
            <person name="Rigling D."/>
            <person name="Ford K.L."/>
            <person name="Foster G.D."/>
            <person name="Pangilinan J."/>
            <person name="Papanicolaou A."/>
            <person name="Barry K."/>
            <person name="LaButti K."/>
            <person name="Viragh M."/>
            <person name="Koriabine M."/>
            <person name="Yan M."/>
            <person name="Riley R."/>
            <person name="Champramary S."/>
            <person name="Plett K.L."/>
            <person name="Tsai I.J."/>
            <person name="Slot J."/>
            <person name="Sipos G."/>
            <person name="Plett J."/>
            <person name="Nagy L.G."/>
            <person name="Grigoriev I.V."/>
        </authorList>
    </citation>
    <scope>NUCLEOTIDE SEQUENCE</scope>
    <source>
        <strain evidence="1">CCBAS 213</strain>
    </source>
</reference>
<gene>
    <name evidence="1" type="ORF">EV420DRAFT_1652697</name>
</gene>
<dbReference type="EMBL" id="JAUEPS010000132">
    <property type="protein sequence ID" value="KAK0436067.1"/>
    <property type="molecule type" value="Genomic_DNA"/>
</dbReference>
<dbReference type="GeneID" id="85362228"/>
<name>A0AA39MIY3_ARMTA</name>
<sequence>MWDSTFGKDWAALLEKWDTMEAILIRENSLGKLQMSKKRPTVLKKWLDGARSFSDPLVISDVDEFGSAMVGWWNSLQPGWRQSTEGLPLPKYAGSFTCLCKGGQSGIVAVLFGLFWWRRNCNGSLEWSALVSDVSDMLNALLNATAPAKHRK</sequence>
<comment type="caution">
    <text evidence="1">The sequence shown here is derived from an EMBL/GenBank/DDBJ whole genome shotgun (WGS) entry which is preliminary data.</text>
</comment>
<dbReference type="RefSeq" id="XP_060322174.1">
    <property type="nucleotide sequence ID" value="XM_060478680.1"/>
</dbReference>
<proteinExistence type="predicted"/>
<evidence type="ECO:0000313" key="1">
    <source>
        <dbReference type="EMBL" id="KAK0436067.1"/>
    </source>
</evidence>
<accession>A0AA39MIY3</accession>
<keyword evidence="2" id="KW-1185">Reference proteome</keyword>
<organism evidence="1 2">
    <name type="scientific">Armillaria tabescens</name>
    <name type="common">Ringless honey mushroom</name>
    <name type="synonym">Agaricus tabescens</name>
    <dbReference type="NCBI Taxonomy" id="1929756"/>
    <lineage>
        <taxon>Eukaryota</taxon>
        <taxon>Fungi</taxon>
        <taxon>Dikarya</taxon>
        <taxon>Basidiomycota</taxon>
        <taxon>Agaricomycotina</taxon>
        <taxon>Agaricomycetes</taxon>
        <taxon>Agaricomycetidae</taxon>
        <taxon>Agaricales</taxon>
        <taxon>Marasmiineae</taxon>
        <taxon>Physalacriaceae</taxon>
        <taxon>Desarmillaria</taxon>
    </lineage>
</organism>
<evidence type="ECO:0000313" key="2">
    <source>
        <dbReference type="Proteomes" id="UP001175211"/>
    </source>
</evidence>
<dbReference type="AlphaFoldDB" id="A0AA39MIY3"/>
<dbReference type="Proteomes" id="UP001175211">
    <property type="component" value="Unassembled WGS sequence"/>
</dbReference>
<protein>
    <submittedName>
        <fullName evidence="1">Uncharacterized protein</fullName>
    </submittedName>
</protein>